<gene>
    <name evidence="3" type="ORF">M441DRAFT_73297</name>
</gene>
<proteinExistence type="predicted"/>
<evidence type="ECO:0000313" key="3">
    <source>
        <dbReference type="EMBL" id="PTB36495.1"/>
    </source>
</evidence>
<dbReference type="EMBL" id="KZ679270">
    <property type="protein sequence ID" value="PTB36495.1"/>
    <property type="molecule type" value="Genomic_DNA"/>
</dbReference>
<organism evidence="3 4">
    <name type="scientific">Trichoderma asperellum (strain ATCC 204424 / CBS 433.97 / NBRC 101777)</name>
    <dbReference type="NCBI Taxonomy" id="1042311"/>
    <lineage>
        <taxon>Eukaryota</taxon>
        <taxon>Fungi</taxon>
        <taxon>Dikarya</taxon>
        <taxon>Ascomycota</taxon>
        <taxon>Pezizomycotina</taxon>
        <taxon>Sordariomycetes</taxon>
        <taxon>Hypocreomycetidae</taxon>
        <taxon>Hypocreales</taxon>
        <taxon>Hypocreaceae</taxon>
        <taxon>Trichoderma</taxon>
    </lineage>
</organism>
<reference evidence="3 4" key="1">
    <citation type="submission" date="2016-07" db="EMBL/GenBank/DDBJ databases">
        <title>Multiple horizontal gene transfer events from other fungi enriched the ability of initially mycotrophic Trichoderma (Ascomycota) to feed on dead plant biomass.</title>
        <authorList>
            <consortium name="DOE Joint Genome Institute"/>
            <person name="Aerts A."/>
            <person name="Atanasova L."/>
            <person name="Chenthamara K."/>
            <person name="Zhang J."/>
            <person name="Grujic M."/>
            <person name="Henrissat B."/>
            <person name="Kuo A."/>
            <person name="Salamov A."/>
            <person name="Lipzen A."/>
            <person name="Labutti K."/>
            <person name="Barry K."/>
            <person name="Miao Y."/>
            <person name="Rahimi M.J."/>
            <person name="Shen Q."/>
            <person name="Grigoriev I.V."/>
            <person name="Kubicek C.P."/>
            <person name="Druzhinina I.S."/>
        </authorList>
    </citation>
    <scope>NUCLEOTIDE SEQUENCE [LARGE SCALE GENOMIC DNA]</scope>
    <source>
        <strain evidence="3 4">CBS 433.97</strain>
    </source>
</reference>
<protein>
    <recommendedName>
        <fullName evidence="2">2EXR domain-containing protein</fullName>
    </recommendedName>
</protein>
<evidence type="ECO:0000259" key="2">
    <source>
        <dbReference type="Pfam" id="PF20150"/>
    </source>
</evidence>
<keyword evidence="4" id="KW-1185">Reference proteome</keyword>
<evidence type="ECO:0000313" key="4">
    <source>
        <dbReference type="Proteomes" id="UP000240493"/>
    </source>
</evidence>
<sequence length="279" mass="31427">MALQQPALRRCRGASSPRKTRSSPVTRSRLIEKRSCQRLAPSKHLDSFHSFAKLPTELRLRIWELSLPSPRLVPIQCGSNSISLPESSHSTPLTSSRQNSMTVGCMSTAPIPVNLHVCTESRLEALQTYRPSFGFARGPGQILFNPEIDIMYFGPREDFMATNSQFHTCMMLCDPQELANVRRLAINDALFWIGNTYNSMTAASFTLEVLREVATRMTGLEELIFVPWEEEDGDQEDAMQGRMARQIQTAMQSISQLYPSWEPPPWHIVPLSELPSMAG</sequence>
<dbReference type="Pfam" id="PF20150">
    <property type="entry name" value="2EXR"/>
    <property type="match status" value="1"/>
</dbReference>
<evidence type="ECO:0000256" key="1">
    <source>
        <dbReference type="SAM" id="MobiDB-lite"/>
    </source>
</evidence>
<dbReference type="Proteomes" id="UP000240493">
    <property type="component" value="Unassembled WGS sequence"/>
</dbReference>
<feature type="domain" description="2EXR" evidence="2">
    <location>
        <begin position="48"/>
        <end position="151"/>
    </location>
</feature>
<accession>A0A2T3YVA4</accession>
<feature type="region of interest" description="Disordered" evidence="1">
    <location>
        <begin position="1"/>
        <end position="28"/>
    </location>
</feature>
<dbReference type="InterPro" id="IPR045518">
    <property type="entry name" value="2EXR"/>
</dbReference>
<dbReference type="PANTHER" id="PTHR35910:SF6">
    <property type="entry name" value="2EXR DOMAIN-CONTAINING PROTEIN"/>
    <property type="match status" value="1"/>
</dbReference>
<dbReference type="AlphaFoldDB" id="A0A2T3YVA4"/>
<dbReference type="PANTHER" id="PTHR35910">
    <property type="entry name" value="2EXR DOMAIN-CONTAINING PROTEIN"/>
    <property type="match status" value="1"/>
</dbReference>
<name>A0A2T3YVA4_TRIA4</name>
<dbReference type="OrthoDB" id="3557569at2759"/>